<dbReference type="AlphaFoldDB" id="A0A164Q765"/>
<dbReference type="Gene3D" id="3.40.50.150">
    <property type="entry name" value="Vaccinia Virus protein VP39"/>
    <property type="match status" value="1"/>
</dbReference>
<evidence type="ECO:0000313" key="5">
    <source>
        <dbReference type="Proteomes" id="UP000076722"/>
    </source>
</evidence>
<reference evidence="4 5" key="1">
    <citation type="journal article" date="2016" name="Mol. Biol. Evol.">
        <title>Comparative Genomics of Early-Diverging Mushroom-Forming Fungi Provides Insights into the Origins of Lignocellulose Decay Capabilities.</title>
        <authorList>
            <person name="Nagy L.G."/>
            <person name="Riley R."/>
            <person name="Tritt A."/>
            <person name="Adam C."/>
            <person name="Daum C."/>
            <person name="Floudas D."/>
            <person name="Sun H."/>
            <person name="Yadav J.S."/>
            <person name="Pangilinan J."/>
            <person name="Larsson K.H."/>
            <person name="Matsuura K."/>
            <person name="Barry K."/>
            <person name="Labutti K."/>
            <person name="Kuo R."/>
            <person name="Ohm R.A."/>
            <person name="Bhattacharya S.S."/>
            <person name="Shirouzu T."/>
            <person name="Yoshinaga Y."/>
            <person name="Martin F.M."/>
            <person name="Grigoriev I.V."/>
            <person name="Hibbett D.S."/>
        </authorList>
    </citation>
    <scope>NUCLEOTIDE SEQUENCE [LARGE SCALE GENOMIC DNA]</scope>
    <source>
        <strain evidence="4 5">HHB9708</strain>
    </source>
</reference>
<feature type="compositionally biased region" description="Basic and acidic residues" evidence="2">
    <location>
        <begin position="607"/>
        <end position="619"/>
    </location>
</feature>
<dbReference type="PANTHER" id="PTHR43317">
    <property type="entry name" value="THERMOSPERMINE SYNTHASE ACAULIS5"/>
    <property type="match status" value="1"/>
</dbReference>
<name>A0A164Q765_9AGAM</name>
<dbReference type="Proteomes" id="UP000076722">
    <property type="component" value="Unassembled WGS sequence"/>
</dbReference>
<proteinExistence type="predicted"/>
<keyword evidence="5" id="KW-1185">Reference proteome</keyword>
<keyword evidence="3" id="KW-0472">Membrane</keyword>
<keyword evidence="1" id="KW-0620">Polyamine biosynthesis</keyword>
<keyword evidence="3" id="KW-0812">Transmembrane</keyword>
<dbReference type="EMBL" id="KV419428">
    <property type="protein sequence ID" value="KZS89395.1"/>
    <property type="molecule type" value="Genomic_DNA"/>
</dbReference>
<dbReference type="STRING" id="1314777.A0A164Q765"/>
<evidence type="ECO:0000256" key="3">
    <source>
        <dbReference type="SAM" id="Phobius"/>
    </source>
</evidence>
<gene>
    <name evidence="4" type="ORF">SISNIDRAFT_458895</name>
</gene>
<evidence type="ECO:0000313" key="4">
    <source>
        <dbReference type="EMBL" id="KZS89395.1"/>
    </source>
</evidence>
<dbReference type="OrthoDB" id="2016285at2759"/>
<evidence type="ECO:0000256" key="1">
    <source>
        <dbReference type="ARBA" id="ARBA00023115"/>
    </source>
</evidence>
<sequence length="659" mass="72131">MATTMIYSSSIKGIALIASLPLFLHTLKQSLEPLYASLPVTTHLSNITLLSSLLSSFIPLPSTHPLWNEPSLLFLTSTLLSLAPKSTFVVGSYTARWHDVLWGPIVTHTLITAPIVFLHVLLLRTYITRTIPNPPQALAVPLVAWISVQLTEGLVGQNVPMGMRLPVDAVLSSDLLFIGLATLFATLALPTLLISLVTSTTPTPPPNSPKSKDSKPKSSLKSPHRSPLSTLPSLLLPALSLSSLALTTRQTLTPRNFPILSDDGGHRLLASSVGASGRITVGENIKDNYRYLRAGHSLLGGLWIGPKAHPASSKNPKSRHAPINLGDSIYSAFVLQEGALLFERSFPEDEDWSKKENKVLVIGLGAGIVPRSFFHHGLRPTVLELDSEVYKYARDYFGLDRLSLPENPQDPGSSNVGNDGEVYIGDARKWITERANITREENGGNGGKGKFDYVIHDVFSGGSVPGHLFTVEFWRDVRELMRDDGILAVNFAGEVGSNASKAILTTLLSIFSPQDGTSKGRCKAYHDAHEPIFTPPPPTAPSHESFINIVFFCSPTSSVNGGGMETRKVRYSDVKESPLREWVLGGFDRREVDLRYILGDTGSEGGEGEKKGGNGKEVGDEEFVLRDGWNRLGEWQVESGLEHWKLMRMVMPDEFWESY</sequence>
<accession>A0A164Q765</accession>
<dbReference type="GO" id="GO:0006596">
    <property type="term" value="P:polyamine biosynthetic process"/>
    <property type="evidence" value="ECO:0007669"/>
    <property type="project" value="UniProtKB-KW"/>
</dbReference>
<protein>
    <recommendedName>
        <fullName evidence="6">S-adenosyl-L-methionine-dependent methyltransferase</fullName>
    </recommendedName>
</protein>
<organism evidence="4 5">
    <name type="scientific">Sistotremastrum niveocremeum HHB9708</name>
    <dbReference type="NCBI Taxonomy" id="1314777"/>
    <lineage>
        <taxon>Eukaryota</taxon>
        <taxon>Fungi</taxon>
        <taxon>Dikarya</taxon>
        <taxon>Basidiomycota</taxon>
        <taxon>Agaricomycotina</taxon>
        <taxon>Agaricomycetes</taxon>
        <taxon>Sistotremastrales</taxon>
        <taxon>Sistotremastraceae</taxon>
        <taxon>Sertulicium</taxon>
        <taxon>Sertulicium niveocremeum</taxon>
    </lineage>
</organism>
<feature type="transmembrane region" description="Helical" evidence="3">
    <location>
        <begin position="101"/>
        <end position="123"/>
    </location>
</feature>
<feature type="compositionally biased region" description="Low complexity" evidence="2">
    <location>
        <begin position="217"/>
        <end position="228"/>
    </location>
</feature>
<dbReference type="InterPro" id="IPR029063">
    <property type="entry name" value="SAM-dependent_MTases_sf"/>
</dbReference>
<dbReference type="PANTHER" id="PTHR43317:SF1">
    <property type="entry name" value="THERMOSPERMINE SYNTHASE ACAULIS5"/>
    <property type="match status" value="1"/>
</dbReference>
<feature type="region of interest" description="Disordered" evidence="2">
    <location>
        <begin position="599"/>
        <end position="619"/>
    </location>
</feature>
<feature type="region of interest" description="Disordered" evidence="2">
    <location>
        <begin position="199"/>
        <end position="228"/>
    </location>
</feature>
<dbReference type="SUPFAM" id="SSF53335">
    <property type="entry name" value="S-adenosyl-L-methionine-dependent methyltransferases"/>
    <property type="match status" value="1"/>
</dbReference>
<keyword evidence="3" id="KW-1133">Transmembrane helix</keyword>
<evidence type="ECO:0000256" key="2">
    <source>
        <dbReference type="SAM" id="MobiDB-lite"/>
    </source>
</evidence>
<feature type="transmembrane region" description="Helical" evidence="3">
    <location>
        <begin position="175"/>
        <end position="197"/>
    </location>
</feature>
<evidence type="ECO:0008006" key="6">
    <source>
        <dbReference type="Google" id="ProtNLM"/>
    </source>
</evidence>